<evidence type="ECO:0000313" key="3">
    <source>
        <dbReference type="Proteomes" id="UP001517247"/>
    </source>
</evidence>
<dbReference type="InterPro" id="IPR047197">
    <property type="entry name" value="THYN1-like_EVE"/>
</dbReference>
<keyword evidence="3" id="KW-1185">Reference proteome</keyword>
<comment type="caution">
    <text evidence="2">The sequence shown here is derived from an EMBL/GenBank/DDBJ whole genome shotgun (WGS) entry which is preliminary data.</text>
</comment>
<feature type="domain" description="EVE" evidence="1">
    <location>
        <begin position="5"/>
        <end position="135"/>
    </location>
</feature>
<dbReference type="Pfam" id="PF01878">
    <property type="entry name" value="EVE"/>
    <property type="match status" value="1"/>
</dbReference>
<reference evidence="2 3" key="1">
    <citation type="submission" date="2024-12" db="EMBL/GenBank/DDBJ databases">
        <authorList>
            <person name="Hu S."/>
        </authorList>
    </citation>
    <scope>NUCLEOTIDE SEQUENCE [LARGE SCALE GENOMIC DNA]</scope>
    <source>
        <strain evidence="2 3">THG-T11</strain>
    </source>
</reference>
<dbReference type="CDD" id="cd21133">
    <property type="entry name" value="EVE"/>
    <property type="match status" value="1"/>
</dbReference>
<dbReference type="PANTHER" id="PTHR14087:SF7">
    <property type="entry name" value="THYMOCYTE NUCLEAR PROTEIN 1"/>
    <property type="match status" value="1"/>
</dbReference>
<organism evidence="2 3">
    <name type="scientific">Pedobacter ureilyticus</name>
    <dbReference type="NCBI Taxonomy" id="1393051"/>
    <lineage>
        <taxon>Bacteria</taxon>
        <taxon>Pseudomonadati</taxon>
        <taxon>Bacteroidota</taxon>
        <taxon>Sphingobacteriia</taxon>
        <taxon>Sphingobacteriales</taxon>
        <taxon>Sphingobacteriaceae</taxon>
        <taxon>Pedobacter</taxon>
    </lineage>
</organism>
<dbReference type="SUPFAM" id="SSF88697">
    <property type="entry name" value="PUA domain-like"/>
    <property type="match status" value="1"/>
</dbReference>
<evidence type="ECO:0000259" key="1">
    <source>
        <dbReference type="Pfam" id="PF01878"/>
    </source>
</evidence>
<dbReference type="InterPro" id="IPR052181">
    <property type="entry name" value="5hmC_binding"/>
</dbReference>
<dbReference type="PANTHER" id="PTHR14087">
    <property type="entry name" value="THYMOCYTE NUCLEAR PROTEIN 1"/>
    <property type="match status" value="1"/>
</dbReference>
<dbReference type="EMBL" id="SSHJ02000001">
    <property type="protein sequence ID" value="MFN0254347.1"/>
    <property type="molecule type" value="Genomic_DNA"/>
</dbReference>
<dbReference type="Gene3D" id="3.10.590.10">
    <property type="entry name" value="ph1033 like domains"/>
    <property type="match status" value="1"/>
</dbReference>
<evidence type="ECO:0000313" key="2">
    <source>
        <dbReference type="EMBL" id="MFN0254347.1"/>
    </source>
</evidence>
<dbReference type="Proteomes" id="UP001517247">
    <property type="component" value="Unassembled WGS sequence"/>
</dbReference>
<name>A0ABW9J390_9SPHI</name>
<sequence length="137" mass="15924">MKDTQYWLVKSEPFKYSWEKFNEDGRTFWDGVRNYQARNNLKAMKEGDLVLFYHSNEGKHVVGVAKVVKEFYQDPTTPDPNWVVVDLVPVETLKNPVTLEQIKAEESLKDISLVRQGRLSVMPLKVTEFDKILEMGS</sequence>
<proteinExistence type="predicted"/>
<dbReference type="InterPro" id="IPR015947">
    <property type="entry name" value="PUA-like_sf"/>
</dbReference>
<accession>A0ABW9J390</accession>
<dbReference type="RefSeq" id="WP_138721508.1">
    <property type="nucleotide sequence ID" value="NZ_SSHJ02000001.1"/>
</dbReference>
<protein>
    <submittedName>
        <fullName evidence="2">EVE domain-containing protein</fullName>
    </submittedName>
</protein>
<gene>
    <name evidence="2" type="ORF">E6A44_002105</name>
</gene>
<dbReference type="InterPro" id="IPR002740">
    <property type="entry name" value="EVE_domain"/>
</dbReference>